<keyword evidence="3" id="KW-1185">Reference proteome</keyword>
<reference evidence="2" key="3">
    <citation type="journal article" date="2017" name="Nature">
        <title>Genome sequence of the progenitor of the wheat D genome Aegilops tauschii.</title>
        <authorList>
            <person name="Luo M.C."/>
            <person name="Gu Y.Q."/>
            <person name="Puiu D."/>
            <person name="Wang H."/>
            <person name="Twardziok S.O."/>
            <person name="Deal K.R."/>
            <person name="Huo N."/>
            <person name="Zhu T."/>
            <person name="Wang L."/>
            <person name="Wang Y."/>
            <person name="McGuire P.E."/>
            <person name="Liu S."/>
            <person name="Long H."/>
            <person name="Ramasamy R.K."/>
            <person name="Rodriguez J.C."/>
            <person name="Van S.L."/>
            <person name="Yuan L."/>
            <person name="Wang Z."/>
            <person name="Xia Z."/>
            <person name="Xiao L."/>
            <person name="Anderson O.D."/>
            <person name="Ouyang S."/>
            <person name="Liang Y."/>
            <person name="Zimin A.V."/>
            <person name="Pertea G."/>
            <person name="Qi P."/>
            <person name="Bennetzen J.L."/>
            <person name="Dai X."/>
            <person name="Dawson M.W."/>
            <person name="Muller H.G."/>
            <person name="Kugler K."/>
            <person name="Rivarola-Duarte L."/>
            <person name="Spannagl M."/>
            <person name="Mayer K.F.X."/>
            <person name="Lu F.H."/>
            <person name="Bevan M.W."/>
            <person name="Leroy P."/>
            <person name="Li P."/>
            <person name="You F.M."/>
            <person name="Sun Q."/>
            <person name="Liu Z."/>
            <person name="Lyons E."/>
            <person name="Wicker T."/>
            <person name="Salzberg S.L."/>
            <person name="Devos K.M."/>
            <person name="Dvorak J."/>
        </authorList>
    </citation>
    <scope>NUCLEOTIDE SEQUENCE [LARGE SCALE GENOMIC DNA]</scope>
    <source>
        <strain evidence="2">cv. AL8/78</strain>
    </source>
</reference>
<reference evidence="3" key="1">
    <citation type="journal article" date="2014" name="Science">
        <title>Ancient hybridizations among the ancestral genomes of bread wheat.</title>
        <authorList>
            <consortium name="International Wheat Genome Sequencing Consortium,"/>
            <person name="Marcussen T."/>
            <person name="Sandve S.R."/>
            <person name="Heier L."/>
            <person name="Spannagl M."/>
            <person name="Pfeifer M."/>
            <person name="Jakobsen K.S."/>
            <person name="Wulff B.B."/>
            <person name="Steuernagel B."/>
            <person name="Mayer K.F."/>
            <person name="Olsen O.A."/>
        </authorList>
    </citation>
    <scope>NUCLEOTIDE SEQUENCE [LARGE SCALE GENOMIC DNA]</scope>
    <source>
        <strain evidence="3">cv. AL8/78</strain>
    </source>
</reference>
<organism evidence="2 3">
    <name type="scientific">Aegilops tauschii subsp. strangulata</name>
    <name type="common">Goatgrass</name>
    <dbReference type="NCBI Taxonomy" id="200361"/>
    <lineage>
        <taxon>Eukaryota</taxon>
        <taxon>Viridiplantae</taxon>
        <taxon>Streptophyta</taxon>
        <taxon>Embryophyta</taxon>
        <taxon>Tracheophyta</taxon>
        <taxon>Spermatophyta</taxon>
        <taxon>Magnoliopsida</taxon>
        <taxon>Liliopsida</taxon>
        <taxon>Poales</taxon>
        <taxon>Poaceae</taxon>
        <taxon>BOP clade</taxon>
        <taxon>Pooideae</taxon>
        <taxon>Triticodae</taxon>
        <taxon>Triticeae</taxon>
        <taxon>Triticinae</taxon>
        <taxon>Aegilops</taxon>
    </lineage>
</organism>
<protein>
    <submittedName>
        <fullName evidence="2">Uncharacterized protein</fullName>
    </submittedName>
</protein>
<accession>A0A452XSK3</accession>
<proteinExistence type="predicted"/>
<dbReference type="Gramene" id="AET1Gv20142700.9">
    <property type="protein sequence ID" value="AET1Gv20142700.9"/>
    <property type="gene ID" value="AET1Gv20142700"/>
</dbReference>
<feature type="region of interest" description="Disordered" evidence="1">
    <location>
        <begin position="1"/>
        <end position="128"/>
    </location>
</feature>
<name>A0A452XSK3_AEGTS</name>
<evidence type="ECO:0000256" key="1">
    <source>
        <dbReference type="SAM" id="MobiDB-lite"/>
    </source>
</evidence>
<evidence type="ECO:0000313" key="3">
    <source>
        <dbReference type="Proteomes" id="UP000015105"/>
    </source>
</evidence>
<evidence type="ECO:0000313" key="2">
    <source>
        <dbReference type="EnsemblPlants" id="AET1Gv20142700.9"/>
    </source>
</evidence>
<reference evidence="3" key="2">
    <citation type="journal article" date="2017" name="Nat. Plants">
        <title>The Aegilops tauschii genome reveals multiple impacts of transposons.</title>
        <authorList>
            <person name="Zhao G."/>
            <person name="Zou C."/>
            <person name="Li K."/>
            <person name="Wang K."/>
            <person name="Li T."/>
            <person name="Gao L."/>
            <person name="Zhang X."/>
            <person name="Wang H."/>
            <person name="Yang Z."/>
            <person name="Liu X."/>
            <person name="Jiang W."/>
            <person name="Mao L."/>
            <person name="Kong X."/>
            <person name="Jiao Y."/>
            <person name="Jia J."/>
        </authorList>
    </citation>
    <scope>NUCLEOTIDE SEQUENCE [LARGE SCALE GENOMIC DNA]</scope>
    <source>
        <strain evidence="3">cv. AL8/78</strain>
    </source>
</reference>
<sequence length="128" mass="12983">ADPPEQIGSSPAPTSPPAPLPHTGISPTCSLSLRDAPPCNLGLPASRSSRRCPPPRARLQGLQERSRQGSLPADGAPSFTGAPLPAGSDPLQPNSGLDRLCSGQRRRASSADGDGVAFRAAPSPCESA</sequence>
<dbReference type="Proteomes" id="UP000015105">
    <property type="component" value="Chromosome 1D"/>
</dbReference>
<reference evidence="2" key="5">
    <citation type="journal article" date="2021" name="G3 (Bethesda)">
        <title>Aegilops tauschii genome assembly Aet v5.0 features greater sequence contiguity and improved annotation.</title>
        <authorList>
            <person name="Wang L."/>
            <person name="Zhu T."/>
            <person name="Rodriguez J.C."/>
            <person name="Deal K.R."/>
            <person name="Dubcovsky J."/>
            <person name="McGuire P.E."/>
            <person name="Lux T."/>
            <person name="Spannagl M."/>
            <person name="Mayer K.F.X."/>
            <person name="Baldrich P."/>
            <person name="Meyers B.C."/>
            <person name="Huo N."/>
            <person name="Gu Y.Q."/>
            <person name="Zhou H."/>
            <person name="Devos K.M."/>
            <person name="Bennetzen J.L."/>
            <person name="Unver T."/>
            <person name="Budak H."/>
            <person name="Gulick P.J."/>
            <person name="Galiba G."/>
            <person name="Kalapos B."/>
            <person name="Nelson D.R."/>
            <person name="Li P."/>
            <person name="You F.M."/>
            <person name="Luo M.C."/>
            <person name="Dvorak J."/>
        </authorList>
    </citation>
    <scope>NUCLEOTIDE SEQUENCE [LARGE SCALE GENOMIC DNA]</scope>
    <source>
        <strain evidence="2">cv. AL8/78</strain>
    </source>
</reference>
<dbReference type="AlphaFoldDB" id="A0A452XSK3"/>
<reference evidence="2" key="4">
    <citation type="submission" date="2019-03" db="UniProtKB">
        <authorList>
            <consortium name="EnsemblPlants"/>
        </authorList>
    </citation>
    <scope>IDENTIFICATION</scope>
</reference>
<dbReference type="EnsemblPlants" id="AET1Gv20142700.9">
    <property type="protein sequence ID" value="AET1Gv20142700.9"/>
    <property type="gene ID" value="AET1Gv20142700"/>
</dbReference>